<dbReference type="NCBIfam" id="TIGR03025">
    <property type="entry name" value="EPS_sugtrans"/>
    <property type="match status" value="1"/>
</dbReference>
<evidence type="ECO:0000256" key="6">
    <source>
        <dbReference type="ARBA" id="ARBA00023136"/>
    </source>
</evidence>
<feature type="transmembrane region" description="Helical" evidence="8">
    <location>
        <begin position="115"/>
        <end position="134"/>
    </location>
</feature>
<evidence type="ECO:0000256" key="8">
    <source>
        <dbReference type="SAM" id="Phobius"/>
    </source>
</evidence>
<protein>
    <submittedName>
        <fullName evidence="10">Sugar transferase</fullName>
    </submittedName>
</protein>
<comment type="similarity">
    <text evidence="2">Belongs to the bacterial sugar transferase family.</text>
</comment>
<evidence type="ECO:0000256" key="2">
    <source>
        <dbReference type="ARBA" id="ARBA00006464"/>
    </source>
</evidence>
<evidence type="ECO:0000259" key="9">
    <source>
        <dbReference type="Pfam" id="PF02397"/>
    </source>
</evidence>
<feature type="transmembrane region" description="Helical" evidence="8">
    <location>
        <begin position="84"/>
        <end position="103"/>
    </location>
</feature>
<dbReference type="Gene3D" id="3.40.50.720">
    <property type="entry name" value="NAD(P)-binding Rossmann-like Domain"/>
    <property type="match status" value="1"/>
</dbReference>
<gene>
    <name evidence="10" type="ORF">HT102_12835</name>
</gene>
<name>A0A927PN03_9ACTN</name>
<keyword evidence="6 8" id="KW-0472">Membrane</keyword>
<evidence type="ECO:0000256" key="1">
    <source>
        <dbReference type="ARBA" id="ARBA00004141"/>
    </source>
</evidence>
<feature type="transmembrane region" description="Helical" evidence="8">
    <location>
        <begin position="155"/>
        <end position="173"/>
    </location>
</feature>
<keyword evidence="3 10" id="KW-0808">Transferase</keyword>
<evidence type="ECO:0000256" key="4">
    <source>
        <dbReference type="ARBA" id="ARBA00022692"/>
    </source>
</evidence>
<reference evidence="10" key="1">
    <citation type="submission" date="2020-09" db="EMBL/GenBank/DDBJ databases">
        <title>Hoyosella lacisalsi sp. nov., a halotolerant actinobacterium isolated from soil of Lake Gudzhirganskoe.</title>
        <authorList>
            <person name="Yang Q."/>
            <person name="Guo P.Y."/>
            <person name="Liu S.W."/>
            <person name="Li F.N."/>
            <person name="Sun C.H."/>
        </authorList>
    </citation>
    <scope>NUCLEOTIDE SEQUENCE</scope>
    <source>
        <strain evidence="10">G463</strain>
    </source>
</reference>
<dbReference type="PANTHER" id="PTHR30576:SF10">
    <property type="entry name" value="SLL5057 PROTEIN"/>
    <property type="match status" value="1"/>
</dbReference>
<feature type="compositionally biased region" description="Polar residues" evidence="7">
    <location>
        <begin position="52"/>
        <end position="62"/>
    </location>
</feature>
<dbReference type="GO" id="GO:0016780">
    <property type="term" value="F:phosphotransferase activity, for other substituted phosphate groups"/>
    <property type="evidence" value="ECO:0007669"/>
    <property type="project" value="TreeGrafter"/>
</dbReference>
<proteinExistence type="inferred from homology"/>
<dbReference type="GO" id="GO:0016020">
    <property type="term" value="C:membrane"/>
    <property type="evidence" value="ECO:0007669"/>
    <property type="project" value="UniProtKB-SubCell"/>
</dbReference>
<feature type="transmembrane region" description="Helical" evidence="8">
    <location>
        <begin position="360"/>
        <end position="380"/>
    </location>
</feature>
<feature type="region of interest" description="Disordered" evidence="7">
    <location>
        <begin position="1"/>
        <end position="68"/>
    </location>
</feature>
<keyword evidence="11" id="KW-1185">Reference proteome</keyword>
<accession>A0A927PN03</accession>
<dbReference type="AlphaFoldDB" id="A0A927PN03"/>
<keyword evidence="5 8" id="KW-1133">Transmembrane helix</keyword>
<dbReference type="PANTHER" id="PTHR30576">
    <property type="entry name" value="COLANIC BIOSYNTHESIS UDP-GLUCOSE LIPID CARRIER TRANSFERASE"/>
    <property type="match status" value="1"/>
</dbReference>
<evidence type="ECO:0000313" key="11">
    <source>
        <dbReference type="Proteomes" id="UP000642993"/>
    </source>
</evidence>
<dbReference type="Pfam" id="PF13727">
    <property type="entry name" value="CoA_binding_3"/>
    <property type="match status" value="1"/>
</dbReference>
<comment type="subcellular location">
    <subcellularLocation>
        <location evidence="1">Membrane</location>
        <topology evidence="1">Multi-pass membrane protein</topology>
    </subcellularLocation>
</comment>
<evidence type="ECO:0000256" key="3">
    <source>
        <dbReference type="ARBA" id="ARBA00022679"/>
    </source>
</evidence>
<keyword evidence="4 8" id="KW-0812">Transmembrane</keyword>
<dbReference type="EMBL" id="JACYWE010000008">
    <property type="protein sequence ID" value="MBD8507367.1"/>
    <property type="molecule type" value="Genomic_DNA"/>
</dbReference>
<evidence type="ECO:0000256" key="5">
    <source>
        <dbReference type="ARBA" id="ARBA00022989"/>
    </source>
</evidence>
<dbReference type="InterPro" id="IPR003362">
    <property type="entry name" value="Bact_transf"/>
</dbReference>
<feature type="transmembrane region" description="Helical" evidence="8">
    <location>
        <begin position="179"/>
        <end position="200"/>
    </location>
</feature>
<evidence type="ECO:0000256" key="7">
    <source>
        <dbReference type="SAM" id="MobiDB-lite"/>
    </source>
</evidence>
<comment type="caution">
    <text evidence="10">The sequence shown here is derived from an EMBL/GenBank/DDBJ whole genome shotgun (WGS) entry which is preliminary data.</text>
</comment>
<dbReference type="Pfam" id="PF02397">
    <property type="entry name" value="Bac_transf"/>
    <property type="match status" value="1"/>
</dbReference>
<dbReference type="Proteomes" id="UP000642993">
    <property type="component" value="Unassembled WGS sequence"/>
</dbReference>
<sequence length="547" mass="59435">MPVPGTPVPSLVDSRSRGAQQANANAAIGKNGILATGPGSRSAQRQAAGGTITASIPRLTSPTAPPPGVPARTWLRGFARRIRITDHIIVIAAVAIAQVVRFGTTDHALLSTSGITLRYTGLSVAIALAWLAALKLESTRDIRIIGAGALEYQRVIHASVKVFGIIAIAAFLLDLSIARGYLAIALPIGMLGIVVSRWSWRRWLVTKIKRGRFITNVVILGSGRGAEDMIRSIRRDRGYHIVGACVPGDYQERSGDGDLEVDGLAVPILGDEHSVLAAVRRAKADVVAVTATERLGADTLRELAWELEAEKTDLVVQPGVTDVSEPRLKIRPTGGMPLLHVEAPQYQGAHRLGKALVDKLGALVALAILGPFMLLIALGIKCQDRGPVLYRQTRVGTAGAEFAMIKFRSMVIGADSQQHGMAEHNEADGPLFKIRDDPRVTPIGRVLRKYSLDELPQLLNVLRGEMSLVGPRPPLPREVASYTRRINRRMLVRPGMTGPWQVSGRSDLTWEETVRLDLSYVENWTFMQDLIILWRTARVVMKGQGAY</sequence>
<evidence type="ECO:0000313" key="10">
    <source>
        <dbReference type="EMBL" id="MBD8507367.1"/>
    </source>
</evidence>
<feature type="domain" description="Bacterial sugar transferase" evidence="9">
    <location>
        <begin position="354"/>
        <end position="542"/>
    </location>
</feature>
<dbReference type="InterPro" id="IPR017475">
    <property type="entry name" value="EPS_sugar_tfrase"/>
</dbReference>
<organism evidence="10 11">
    <name type="scientific">Lolliginicoccus lacisalsi</name>
    <dbReference type="NCBI Taxonomy" id="2742202"/>
    <lineage>
        <taxon>Bacteria</taxon>
        <taxon>Bacillati</taxon>
        <taxon>Actinomycetota</taxon>
        <taxon>Actinomycetes</taxon>
        <taxon>Mycobacteriales</taxon>
        <taxon>Hoyosellaceae</taxon>
        <taxon>Lolliginicoccus</taxon>
    </lineage>
</organism>